<evidence type="ECO:0000313" key="1">
    <source>
        <dbReference type="EMBL" id="CAB3989243.1"/>
    </source>
</evidence>
<dbReference type="Proteomes" id="UP001152795">
    <property type="component" value="Unassembled WGS sequence"/>
</dbReference>
<reference evidence="1" key="1">
    <citation type="submission" date="2020-04" db="EMBL/GenBank/DDBJ databases">
        <authorList>
            <person name="Alioto T."/>
            <person name="Alioto T."/>
            <person name="Gomez Garrido J."/>
        </authorList>
    </citation>
    <scope>NUCLEOTIDE SEQUENCE</scope>
    <source>
        <strain evidence="1">A484AB</strain>
    </source>
</reference>
<gene>
    <name evidence="1" type="ORF">PACLA_8A014885</name>
</gene>
<proteinExistence type="predicted"/>
<keyword evidence="2" id="KW-1185">Reference proteome</keyword>
<protein>
    <submittedName>
        <fullName evidence="1">Uncharacterized protein</fullName>
    </submittedName>
</protein>
<comment type="caution">
    <text evidence="1">The sequence shown here is derived from an EMBL/GenBank/DDBJ whole genome shotgun (WGS) entry which is preliminary data.</text>
</comment>
<sequence>MPERTQTIYSNDVLWMTQELKSQIRKHQTALAEGNHVLFKYYHNLVNRNRCREVYYNTKVARLKDSKPKHWWNKVKRISGHSPVSNRNNTNIESSLPTQITDQRSCDELADFINESFLEPQQMFEPLDESSKLCDENFTSLTCKLQVTELE</sequence>
<feature type="non-terminal residue" evidence="1">
    <location>
        <position position="151"/>
    </location>
</feature>
<name>A0A6S7GDP7_PARCT</name>
<dbReference type="EMBL" id="CACRXK020001450">
    <property type="protein sequence ID" value="CAB3989243.1"/>
    <property type="molecule type" value="Genomic_DNA"/>
</dbReference>
<evidence type="ECO:0000313" key="2">
    <source>
        <dbReference type="Proteomes" id="UP001152795"/>
    </source>
</evidence>
<organism evidence="1 2">
    <name type="scientific">Paramuricea clavata</name>
    <name type="common">Red gorgonian</name>
    <name type="synonym">Violescent sea-whip</name>
    <dbReference type="NCBI Taxonomy" id="317549"/>
    <lineage>
        <taxon>Eukaryota</taxon>
        <taxon>Metazoa</taxon>
        <taxon>Cnidaria</taxon>
        <taxon>Anthozoa</taxon>
        <taxon>Octocorallia</taxon>
        <taxon>Malacalcyonacea</taxon>
        <taxon>Plexauridae</taxon>
        <taxon>Paramuricea</taxon>
    </lineage>
</organism>
<dbReference type="AlphaFoldDB" id="A0A6S7GDP7"/>
<accession>A0A6S7GDP7</accession>